<reference evidence="2 3" key="1">
    <citation type="submission" date="2014-06" db="EMBL/GenBank/DDBJ databases">
        <title>Draft genome sequence of Bacillus gaemokensis JCM 15801 (MCCC 1A00707).</title>
        <authorList>
            <person name="Lai Q."/>
            <person name="Liu Y."/>
            <person name="Shao Z."/>
        </authorList>
    </citation>
    <scope>NUCLEOTIDE SEQUENCE [LARGE SCALE GENOMIC DNA]</scope>
    <source>
        <strain evidence="2 3">JCM 15801</strain>
    </source>
</reference>
<protein>
    <recommendedName>
        <fullName evidence="4">Group-specific protein</fullName>
    </recommendedName>
</protein>
<dbReference type="eggNOG" id="ENOG5033G1C">
    <property type="taxonomic scope" value="Bacteria"/>
</dbReference>
<evidence type="ECO:0000256" key="1">
    <source>
        <dbReference type="SAM" id="MobiDB-lite"/>
    </source>
</evidence>
<evidence type="ECO:0008006" key="4">
    <source>
        <dbReference type="Google" id="ProtNLM"/>
    </source>
</evidence>
<feature type="region of interest" description="Disordered" evidence="1">
    <location>
        <begin position="69"/>
        <end position="153"/>
    </location>
</feature>
<evidence type="ECO:0000313" key="2">
    <source>
        <dbReference type="EMBL" id="KEK25059.1"/>
    </source>
</evidence>
<evidence type="ECO:0000313" key="3">
    <source>
        <dbReference type="Proteomes" id="UP000027778"/>
    </source>
</evidence>
<keyword evidence="3" id="KW-1185">Reference proteome</keyword>
<dbReference type="STRING" id="574375.AZF08_10615"/>
<proteinExistence type="predicted"/>
<feature type="region of interest" description="Disordered" evidence="1">
    <location>
        <begin position="1"/>
        <end position="49"/>
    </location>
</feature>
<sequence length="296" mass="35185">MFYNNQHPYPEQPYYFQNQEERYQEGQTENPYQEQEPPYLAQQYPESQYQHNLYVAQHPQEPQYQHNPYVSQQTQEPQRQQNQHVSQQTQEPQRQQNQHVSQQTQEPQYQPNQYVSQQTQEPQYQPNQYIAQQTQEPQRQQNQHVSQQTQEPQYQQNPYIAQQYQYQQPQMYQPYHDPRVSPPAPTLDPTQPQILPPAPFDPTQIQILPPGPATQIPTEPTQQQIQQVVGTQFLPLKKPVLDFVKPWVEYGMNEAKYTSHKHALTEVAAIMFLVGKGFNPTIAHYIVESWEKNEQF</sequence>
<feature type="compositionally biased region" description="Low complexity" evidence="1">
    <location>
        <begin position="72"/>
        <end position="153"/>
    </location>
</feature>
<gene>
    <name evidence="2" type="ORF">BAGA_18390</name>
</gene>
<comment type="caution">
    <text evidence="2">The sequence shown here is derived from an EMBL/GenBank/DDBJ whole genome shotgun (WGS) entry which is preliminary data.</text>
</comment>
<dbReference type="RefSeq" id="WP_033673713.1">
    <property type="nucleotide sequence ID" value="NZ_JOTM01000003.1"/>
</dbReference>
<dbReference type="AlphaFoldDB" id="A0A073KCT6"/>
<organism evidence="2 3">
    <name type="scientific">Bacillus gaemokensis</name>
    <dbReference type="NCBI Taxonomy" id="574375"/>
    <lineage>
        <taxon>Bacteria</taxon>
        <taxon>Bacillati</taxon>
        <taxon>Bacillota</taxon>
        <taxon>Bacilli</taxon>
        <taxon>Bacillales</taxon>
        <taxon>Bacillaceae</taxon>
        <taxon>Bacillus</taxon>
        <taxon>Bacillus cereus group</taxon>
    </lineage>
</organism>
<name>A0A073KCT6_9BACI</name>
<dbReference type="EMBL" id="JOTM01000003">
    <property type="protein sequence ID" value="KEK25059.1"/>
    <property type="molecule type" value="Genomic_DNA"/>
</dbReference>
<feature type="region of interest" description="Disordered" evidence="1">
    <location>
        <begin position="173"/>
        <end position="201"/>
    </location>
</feature>
<accession>A0A073KCT6</accession>
<dbReference type="Proteomes" id="UP000027778">
    <property type="component" value="Unassembled WGS sequence"/>
</dbReference>
<dbReference type="OrthoDB" id="2875117at2"/>